<sequence length="128" mass="15090">MFDAASVRGNYHRKQSPEHQKDINELQDFLFNTLMTIDKISKTELESNFGVPAKFYEIVVDELENLGYHVRAVQDTYHLDNMLDLRKPSKFEYITYKSHEDAVRHVNSVLRAGDNTRMILTRISWRRA</sequence>
<evidence type="ECO:0000313" key="2">
    <source>
        <dbReference type="Proteomes" id="UP000201461"/>
    </source>
</evidence>
<proteinExistence type="predicted"/>
<organism evidence="1 2">
    <name type="scientific">Vibrio phage nt-1</name>
    <dbReference type="NCBI Taxonomy" id="115992"/>
    <lineage>
        <taxon>Viruses</taxon>
        <taxon>Duplodnaviria</taxon>
        <taxon>Heunggongvirae</taxon>
        <taxon>Uroviricota</taxon>
        <taxon>Caudoviricetes</taxon>
        <taxon>Pantevenvirales</taxon>
        <taxon>Straboviridae</taxon>
        <taxon>Mylasvirus</taxon>
        <taxon>Mylasvirus persius</taxon>
    </lineage>
</organism>
<dbReference type="GeneID" id="15926549"/>
<dbReference type="OrthoDB" id="24467at10239"/>
<reference evidence="1 2" key="1">
    <citation type="journal article" date="2014" name="Genome Biol. Evol.">
        <title>Composite Conserved Promoter-Terminator Motifs (PeSLs) that Mediate Modular Shuffling in the Diverse T4-Like Myoviruses.</title>
        <authorList>
            <person name="Comeau A.M."/>
            <person name="Arbiol C."/>
            <person name="Krisch H.M."/>
        </authorList>
    </citation>
    <scope>NUCLEOTIDE SEQUENCE [LARGE SCALE GENOMIC DNA]</scope>
</reference>
<gene>
    <name evidence="1" type="ORF">VPFG_00096</name>
</gene>
<dbReference type="EMBL" id="HQ317393">
    <property type="protein sequence ID" value="AGN30098.1"/>
    <property type="molecule type" value="Genomic_DNA"/>
</dbReference>
<dbReference type="RefSeq" id="YP_008125247.1">
    <property type="nucleotide sequence ID" value="NC_021529.2"/>
</dbReference>
<accession>R9TG81</accession>
<dbReference type="KEGG" id="vg:15926549"/>
<name>R9TG81_9CAUD</name>
<dbReference type="Proteomes" id="UP000201461">
    <property type="component" value="Segment"/>
</dbReference>
<evidence type="ECO:0000313" key="1">
    <source>
        <dbReference type="EMBL" id="AGN30098.1"/>
    </source>
</evidence>
<protein>
    <submittedName>
        <fullName evidence="1">Uncharacterized protein</fullName>
    </submittedName>
</protein>
<keyword evidence="2" id="KW-1185">Reference proteome</keyword>